<dbReference type="PANTHER" id="PTHR35936:SF32">
    <property type="entry name" value="MEMBRANE-BOUND LYTIC MUREIN TRANSGLYCOSYLASE F"/>
    <property type="match status" value="1"/>
</dbReference>
<dbReference type="GO" id="GO:0008933">
    <property type="term" value="F:peptidoglycan lytic transglycosylase activity"/>
    <property type="evidence" value="ECO:0007669"/>
    <property type="project" value="InterPro"/>
</dbReference>
<proteinExistence type="inferred from homology"/>
<dbReference type="Proteomes" id="UP000076481">
    <property type="component" value="Unassembled WGS sequence"/>
</dbReference>
<keyword evidence="4" id="KW-0998">Cell outer membrane</keyword>
<protein>
    <submittedName>
        <fullName evidence="7">Lytic transglycosylase F</fullName>
    </submittedName>
</protein>
<name>A0A165LNZ5_PELLU</name>
<accession>A0A165LNZ5</accession>
<dbReference type="CDD" id="cd13403">
    <property type="entry name" value="MLTF-like"/>
    <property type="match status" value="1"/>
</dbReference>
<feature type="transmembrane region" description="Helical" evidence="5">
    <location>
        <begin position="12"/>
        <end position="30"/>
    </location>
</feature>
<organism evidence="7 8">
    <name type="scientific">Pelodictyon luteolum</name>
    <dbReference type="NCBI Taxonomy" id="1100"/>
    <lineage>
        <taxon>Bacteria</taxon>
        <taxon>Pseudomonadati</taxon>
        <taxon>Chlorobiota</taxon>
        <taxon>Chlorobiia</taxon>
        <taxon>Chlorobiales</taxon>
        <taxon>Chlorobiaceae</taxon>
        <taxon>Chlorobium/Pelodictyon group</taxon>
        <taxon>Pelodictyon</taxon>
    </lineage>
</organism>
<dbReference type="Gene3D" id="1.10.530.10">
    <property type="match status" value="1"/>
</dbReference>
<evidence type="ECO:0000256" key="3">
    <source>
        <dbReference type="ARBA" id="ARBA00022729"/>
    </source>
</evidence>
<evidence type="ECO:0000256" key="2">
    <source>
        <dbReference type="ARBA" id="ARBA00007734"/>
    </source>
</evidence>
<evidence type="ECO:0000313" key="8">
    <source>
        <dbReference type="Proteomes" id="UP000076481"/>
    </source>
</evidence>
<comment type="subcellular location">
    <subcellularLocation>
        <location evidence="1">Cell outer membrane</location>
        <topology evidence="1">Peripheral membrane protein</topology>
    </subcellularLocation>
</comment>
<reference evidence="7 8" key="1">
    <citation type="submission" date="2016-03" db="EMBL/GenBank/DDBJ databases">
        <title>Speciation and ecological success in dimly lit waters: horizontal gene transfer in a green sulfur bacteria bloom unveiled by metagenomic assembly.</title>
        <authorList>
            <person name="Llorens-Mares T."/>
            <person name="Liu Z."/>
            <person name="Allen L.Z."/>
            <person name="Rusch D.B."/>
            <person name="Craig M.T."/>
            <person name="Dupont C.L."/>
            <person name="Bryant D.A."/>
            <person name="Casamayor E.O."/>
        </authorList>
    </citation>
    <scope>NUCLEOTIDE SEQUENCE [LARGE SCALE GENOMIC DNA]</scope>
    <source>
        <strain evidence="7">CIII</strain>
    </source>
</reference>
<dbReference type="AlphaFoldDB" id="A0A165LNZ5"/>
<dbReference type="InterPro" id="IPR001638">
    <property type="entry name" value="Solute-binding_3/MltF_N"/>
</dbReference>
<keyword evidence="5" id="KW-0472">Membrane</keyword>
<keyword evidence="5" id="KW-0812">Transmembrane</keyword>
<dbReference type="Gene3D" id="3.40.190.10">
    <property type="entry name" value="Periplasmic binding protein-like II"/>
    <property type="match status" value="2"/>
</dbReference>
<dbReference type="PANTHER" id="PTHR35936">
    <property type="entry name" value="MEMBRANE-BOUND LYTIC MUREIN TRANSGLYCOSYLASE F"/>
    <property type="match status" value="1"/>
</dbReference>
<dbReference type="CDD" id="cd01009">
    <property type="entry name" value="PBP2_YfhD_N"/>
    <property type="match status" value="1"/>
</dbReference>
<dbReference type="SMART" id="SM00062">
    <property type="entry name" value="PBPb"/>
    <property type="match status" value="1"/>
</dbReference>
<comment type="caution">
    <text evidence="7">The sequence shown here is derived from an EMBL/GenBank/DDBJ whole genome shotgun (WGS) entry which is preliminary data.</text>
</comment>
<comment type="similarity">
    <text evidence="2">Belongs to the transglycosylase Slt family.</text>
</comment>
<evidence type="ECO:0000259" key="6">
    <source>
        <dbReference type="SMART" id="SM00062"/>
    </source>
</evidence>
<evidence type="ECO:0000256" key="4">
    <source>
        <dbReference type="ARBA" id="ARBA00023237"/>
    </source>
</evidence>
<evidence type="ECO:0000313" key="7">
    <source>
        <dbReference type="EMBL" id="KZK74247.1"/>
    </source>
</evidence>
<sequence length="464" mass="52789">MKTSAPSSTFKQLIPVLAVLLLPLAYLLFFRSHRDLEEIRESGTVRVLLSYDPINYFIYRGTPMGFSYEAAKSFCTSLGLQMEVVVVRDLNSQLDRLQAGEGDLVAHNLTITPDRRTMVEFSDPISYTRQVLIQKKNPGGKPVESVGDLEGRQVHVRKESAYYTELMKLRREEGINVEIVTVPGERTTSELIRDVSKGAITHTVADRDIATAHRTLFPDLDTTVPISLSQPLAWGLGRHSPELLHALNRWLSEKSTATLFAVLHLKYYEQQYTFRKRAISIFYSGKQGEISPYDRLIRRYAATVGWDWRLLASLIYEESQFDPGAVSWAGASGLMQLMPQTAGMYGIYNLFDPEANLKAGTLYIRSLQKEWSDIPDQETRMKFILASYNVGPGHVRDAQALAKKFGKDPNRWEENVEHYLRLKSKPLYYRDEASKYGYCNGGMPVRYAQNILSRYSLYSQAIPL</sequence>
<dbReference type="SUPFAM" id="SSF53955">
    <property type="entry name" value="Lysozyme-like"/>
    <property type="match status" value="1"/>
</dbReference>
<dbReference type="GO" id="GO:0000270">
    <property type="term" value="P:peptidoglycan metabolic process"/>
    <property type="evidence" value="ECO:0007669"/>
    <property type="project" value="InterPro"/>
</dbReference>
<dbReference type="InterPro" id="IPR000189">
    <property type="entry name" value="Transglyc_AS"/>
</dbReference>
<evidence type="ECO:0000256" key="5">
    <source>
        <dbReference type="SAM" id="Phobius"/>
    </source>
</evidence>
<dbReference type="Pfam" id="PF01464">
    <property type="entry name" value="SLT"/>
    <property type="match status" value="1"/>
</dbReference>
<dbReference type="Pfam" id="PF00497">
    <property type="entry name" value="SBP_bac_3"/>
    <property type="match status" value="1"/>
</dbReference>
<keyword evidence="5" id="KW-1133">Transmembrane helix</keyword>
<dbReference type="EMBL" id="LVWG01000030">
    <property type="protein sequence ID" value="KZK74247.1"/>
    <property type="molecule type" value="Genomic_DNA"/>
</dbReference>
<gene>
    <name evidence="7" type="ORF">A3K90_04855</name>
</gene>
<dbReference type="InterPro" id="IPR008258">
    <property type="entry name" value="Transglycosylase_SLT_dom_1"/>
</dbReference>
<feature type="domain" description="Solute-binding protein family 3/N-terminal" evidence="6">
    <location>
        <begin position="44"/>
        <end position="271"/>
    </location>
</feature>
<dbReference type="InterPro" id="IPR023346">
    <property type="entry name" value="Lysozyme-like_dom_sf"/>
</dbReference>
<dbReference type="GO" id="GO:0009279">
    <property type="term" value="C:cell outer membrane"/>
    <property type="evidence" value="ECO:0007669"/>
    <property type="project" value="UniProtKB-SubCell"/>
</dbReference>
<evidence type="ECO:0000256" key="1">
    <source>
        <dbReference type="ARBA" id="ARBA00004339"/>
    </source>
</evidence>
<keyword evidence="3" id="KW-0732">Signal</keyword>
<dbReference type="PROSITE" id="PS00922">
    <property type="entry name" value="TRANSGLYCOSYLASE"/>
    <property type="match status" value="1"/>
</dbReference>
<dbReference type="RefSeq" id="WP_303681598.1">
    <property type="nucleotide sequence ID" value="NZ_LVWG01000030.1"/>
</dbReference>
<dbReference type="SUPFAM" id="SSF53850">
    <property type="entry name" value="Periplasmic binding protein-like II"/>
    <property type="match status" value="1"/>
</dbReference>